<dbReference type="GeneID" id="28942116"/>
<feature type="binding site" evidence="6">
    <location>
        <position position="433"/>
    </location>
    <ligand>
        <name>ATP</name>
        <dbReference type="ChEBI" id="CHEBI:30616"/>
    </ligand>
</feature>
<evidence type="ECO:0000256" key="7">
    <source>
        <dbReference type="SAM" id="MobiDB-lite"/>
    </source>
</evidence>
<dbReference type="STRING" id="1408657.A0A0W4ZD12"/>
<keyword evidence="10" id="KW-1185">Reference proteome</keyword>
<accession>A0A0W4ZD12</accession>
<dbReference type="PANTHER" id="PTHR22974">
    <property type="entry name" value="MIXED LINEAGE PROTEIN KINASE"/>
    <property type="match status" value="1"/>
</dbReference>
<dbReference type="GO" id="GO:0000776">
    <property type="term" value="C:kinetochore"/>
    <property type="evidence" value="ECO:0007669"/>
    <property type="project" value="EnsemblFungi"/>
</dbReference>
<gene>
    <name evidence="9" type="ORF">T551_03598</name>
</gene>
<evidence type="ECO:0000259" key="8">
    <source>
        <dbReference type="PROSITE" id="PS50011"/>
    </source>
</evidence>
<dbReference type="VEuPathDB" id="FungiDB:T551_03598"/>
<dbReference type="FunFam" id="3.30.200.20:FF:000131">
    <property type="entry name" value="Dual specificity protein kinase TTK"/>
    <property type="match status" value="1"/>
</dbReference>
<dbReference type="eggNOG" id="KOG0596">
    <property type="taxonomic scope" value="Eukaryota"/>
</dbReference>
<dbReference type="Gene3D" id="3.30.200.20">
    <property type="entry name" value="Phosphorylase Kinase, domain 1"/>
    <property type="match status" value="1"/>
</dbReference>
<dbReference type="GO" id="GO:0007094">
    <property type="term" value="P:mitotic spindle assembly checkpoint signaling"/>
    <property type="evidence" value="ECO:0007669"/>
    <property type="project" value="EnsemblFungi"/>
</dbReference>
<proteinExistence type="predicted"/>
<evidence type="ECO:0000256" key="6">
    <source>
        <dbReference type="PROSITE-ProRule" id="PRU10141"/>
    </source>
</evidence>
<dbReference type="InterPro" id="IPR011009">
    <property type="entry name" value="Kinase-like_dom_sf"/>
</dbReference>
<evidence type="ECO:0000256" key="3">
    <source>
        <dbReference type="ARBA" id="ARBA00022741"/>
    </source>
</evidence>
<dbReference type="GO" id="GO:0033316">
    <property type="term" value="P:meiotic spindle assembly checkpoint signaling"/>
    <property type="evidence" value="ECO:0007669"/>
    <property type="project" value="TreeGrafter"/>
</dbReference>
<reference evidence="10" key="1">
    <citation type="journal article" date="2016" name="Nat. Commun.">
        <title>Genome analysis of three Pneumocystis species reveals adaptation mechanisms to life exclusively in mammalian hosts.</title>
        <authorList>
            <person name="Ma L."/>
            <person name="Chen Z."/>
            <person name="Huang D.W."/>
            <person name="Kutty G."/>
            <person name="Ishihara M."/>
            <person name="Wang H."/>
            <person name="Abouelleil A."/>
            <person name="Bishop L."/>
            <person name="Davey E."/>
            <person name="Deng R."/>
            <person name="Deng X."/>
            <person name="Fan L."/>
            <person name="Fantoni G."/>
            <person name="Fitzgerald M."/>
            <person name="Gogineni E."/>
            <person name="Goldberg J.M."/>
            <person name="Handley G."/>
            <person name="Hu X."/>
            <person name="Huber C."/>
            <person name="Jiao X."/>
            <person name="Jones K."/>
            <person name="Levin J.Z."/>
            <person name="Liu Y."/>
            <person name="Macdonald P."/>
            <person name="Melnikov A."/>
            <person name="Raley C."/>
            <person name="Sassi M."/>
            <person name="Sherman B.T."/>
            <person name="Song X."/>
            <person name="Sykes S."/>
            <person name="Tran B."/>
            <person name="Walsh L."/>
            <person name="Xia Y."/>
            <person name="Yang J."/>
            <person name="Young S."/>
            <person name="Zeng Q."/>
            <person name="Zheng X."/>
            <person name="Stephens R."/>
            <person name="Nusbaum C."/>
            <person name="Birren B.W."/>
            <person name="Azadi P."/>
            <person name="Lempicki R.A."/>
            <person name="Cuomo C.A."/>
            <person name="Kovacs J.A."/>
        </authorList>
    </citation>
    <scope>NUCLEOTIDE SEQUENCE [LARGE SCALE GENOMIC DNA]</scope>
    <source>
        <strain evidence="10">RU7</strain>
    </source>
</reference>
<evidence type="ECO:0000256" key="4">
    <source>
        <dbReference type="ARBA" id="ARBA00022777"/>
    </source>
</evidence>
<name>A0A0W4ZD12_PNEJ7</name>
<dbReference type="GO" id="GO:0034501">
    <property type="term" value="P:protein localization to kinetochore"/>
    <property type="evidence" value="ECO:0007669"/>
    <property type="project" value="TreeGrafter"/>
</dbReference>
<evidence type="ECO:0000313" key="9">
    <source>
        <dbReference type="EMBL" id="KTW26299.1"/>
    </source>
</evidence>
<organism evidence="9 10">
    <name type="scientific">Pneumocystis jirovecii (strain RU7)</name>
    <name type="common">Human pneumocystis pneumonia agent</name>
    <dbReference type="NCBI Taxonomy" id="1408657"/>
    <lineage>
        <taxon>Eukaryota</taxon>
        <taxon>Fungi</taxon>
        <taxon>Dikarya</taxon>
        <taxon>Ascomycota</taxon>
        <taxon>Taphrinomycotina</taxon>
        <taxon>Pneumocystomycetes</taxon>
        <taxon>Pneumocystaceae</taxon>
        <taxon>Pneumocystis</taxon>
    </lineage>
</organism>
<dbReference type="InterPro" id="IPR017441">
    <property type="entry name" value="Protein_kinase_ATP_BS"/>
</dbReference>
<feature type="region of interest" description="Disordered" evidence="7">
    <location>
        <begin position="194"/>
        <end position="236"/>
    </location>
</feature>
<dbReference type="GO" id="GO:0005524">
    <property type="term" value="F:ATP binding"/>
    <property type="evidence" value="ECO:0007669"/>
    <property type="project" value="UniProtKB-UniRule"/>
</dbReference>
<dbReference type="GO" id="GO:0005634">
    <property type="term" value="C:nucleus"/>
    <property type="evidence" value="ECO:0007669"/>
    <property type="project" value="TreeGrafter"/>
</dbReference>
<dbReference type="PANTHER" id="PTHR22974:SF21">
    <property type="entry name" value="DUAL SPECIFICITY PROTEIN KINASE TTK"/>
    <property type="match status" value="1"/>
</dbReference>
<dbReference type="InterPro" id="IPR000719">
    <property type="entry name" value="Prot_kinase_dom"/>
</dbReference>
<dbReference type="SUPFAM" id="SSF56112">
    <property type="entry name" value="Protein kinase-like (PK-like)"/>
    <property type="match status" value="1"/>
</dbReference>
<evidence type="ECO:0000256" key="5">
    <source>
        <dbReference type="ARBA" id="ARBA00022840"/>
    </source>
</evidence>
<keyword evidence="5 6" id="KW-0067">ATP-binding</keyword>
<protein>
    <recommendedName>
        <fullName evidence="8">Protein kinase domain-containing protein</fullName>
    </recommendedName>
</protein>
<dbReference type="PROSITE" id="PS50011">
    <property type="entry name" value="PROTEIN_KINASE_DOM"/>
    <property type="match status" value="1"/>
</dbReference>
<dbReference type="InterPro" id="IPR027084">
    <property type="entry name" value="Mps1_cat"/>
</dbReference>
<feature type="compositionally biased region" description="Basic and acidic residues" evidence="7">
    <location>
        <begin position="222"/>
        <end position="236"/>
    </location>
</feature>
<dbReference type="PROSITE" id="PS00108">
    <property type="entry name" value="PROTEIN_KINASE_ST"/>
    <property type="match status" value="1"/>
</dbReference>
<dbReference type="CDD" id="cd14131">
    <property type="entry name" value="PKc_Mps1"/>
    <property type="match status" value="1"/>
</dbReference>
<dbReference type="GO" id="GO:1990813">
    <property type="term" value="P:meiotic centromeric cohesion protection in anaphase I"/>
    <property type="evidence" value="ECO:0007669"/>
    <property type="project" value="EnsemblFungi"/>
</dbReference>
<dbReference type="GO" id="GO:0004674">
    <property type="term" value="F:protein serine/threonine kinase activity"/>
    <property type="evidence" value="ECO:0007669"/>
    <property type="project" value="UniProtKB-KW"/>
</dbReference>
<dbReference type="GO" id="GO:0004712">
    <property type="term" value="F:protein serine/threonine/tyrosine kinase activity"/>
    <property type="evidence" value="ECO:0007669"/>
    <property type="project" value="TreeGrafter"/>
</dbReference>
<dbReference type="RefSeq" id="XP_018228002.1">
    <property type="nucleotide sequence ID" value="XM_018375861.1"/>
</dbReference>
<dbReference type="SMART" id="SM00220">
    <property type="entry name" value="S_TKc"/>
    <property type="match status" value="1"/>
</dbReference>
<dbReference type="Proteomes" id="UP000053447">
    <property type="component" value="Unassembled WGS sequence"/>
</dbReference>
<dbReference type="Gene3D" id="1.10.510.10">
    <property type="entry name" value="Transferase(Phosphotransferase) domain 1"/>
    <property type="match status" value="1"/>
</dbReference>
<comment type="caution">
    <text evidence="9">The sequence shown here is derived from an EMBL/GenBank/DDBJ whole genome shotgun (WGS) entry which is preliminary data.</text>
</comment>
<evidence type="ECO:0000256" key="1">
    <source>
        <dbReference type="ARBA" id="ARBA00022527"/>
    </source>
</evidence>
<keyword evidence="4" id="KW-0418">Kinase</keyword>
<keyword evidence="2" id="KW-0808">Transferase</keyword>
<dbReference type="AlphaFoldDB" id="A0A0W4ZD12"/>
<evidence type="ECO:0000256" key="2">
    <source>
        <dbReference type="ARBA" id="ARBA00022679"/>
    </source>
</evidence>
<keyword evidence="1" id="KW-0723">Serine/threonine-protein kinase</keyword>
<dbReference type="OrthoDB" id="20524at2759"/>
<dbReference type="PROSITE" id="PS00107">
    <property type="entry name" value="PROTEIN_KINASE_ATP"/>
    <property type="match status" value="1"/>
</dbReference>
<dbReference type="Pfam" id="PF00069">
    <property type="entry name" value="Pkinase"/>
    <property type="match status" value="1"/>
</dbReference>
<feature type="domain" description="Protein kinase" evidence="8">
    <location>
        <begin position="405"/>
        <end position="689"/>
    </location>
</feature>
<dbReference type="FunFam" id="1.10.510.10:FF:000224">
    <property type="entry name" value="serine/threonine-protein kinase mph1 isoform X1"/>
    <property type="match status" value="1"/>
</dbReference>
<evidence type="ECO:0000313" key="10">
    <source>
        <dbReference type="Proteomes" id="UP000053447"/>
    </source>
</evidence>
<dbReference type="InterPro" id="IPR008271">
    <property type="entry name" value="Ser/Thr_kinase_AS"/>
</dbReference>
<dbReference type="EMBL" id="LFWA01000018">
    <property type="protein sequence ID" value="KTW26299.1"/>
    <property type="molecule type" value="Genomic_DNA"/>
</dbReference>
<sequence>MKPWAIQTNAHKIPRNVSRISLTDLSTEEVSDNELQFESAYARMLFSKDINSIETASMPENEYSVCKKMDKMISIEKQKEFPRQTLKQNIHQSNSALQAITNIEDTNQYHVPDKKVHFMSTKNLNPRWDTKHNEELQPTFHQSADSSVCSNSTALITIQTKINYQHNQEPLVSQTPALKQGWGTNTSSSARWKRVGRTGLGPPKRAERLSSESAEGFENTTEVEHEDSKQHFSDTEKQNSITFNNDKENIPKEYITTERNKSCLFQALSKSVSPIKNQEISSGKLKKMQPMLINPINSPHNMNLVIENKIEKNDSTLSTCTIKPPLVENLQKDVQINCFENRSIKEYNACHSSLILKSEKEDSTNVNNDVKPQINISSNLETGSSLLQKIPVKSKSITFVNSRPYNRLDLIGRGGSSKVFRVMDQNNKMFALKKVHFDKEDKSAVVNFKDEIELLKKLSGHERIIKLYDSEINDAKGYLTMILEIGEIDLSHLLAKQHQRPLDINFVRLYWDQMLQAVQAVHEQKIVHSDLKPANFLLVEGSLKLIDFGIAKAIGNDTTNIHRDSQIGTINYMSPEALSEVHSATSGGQKIMKLGRASDIWSLGCILYQMVYGKTPFAHLTMFQKIKAIPDPKYFISFPIMAFPISHNEQNQQEGVKVDKNLIRVMKSCLERDPTKRKSIPELLQDRFLRPEKHFQSHGPTVRLTLEQMIQLVEQTADAVKSGKYNIDQLRAATRVLRKIVRDTRLKE</sequence>
<keyword evidence="3 6" id="KW-0547">Nucleotide-binding</keyword>